<keyword evidence="1" id="KW-0732">Signal</keyword>
<dbReference type="InterPro" id="IPR010870">
    <property type="entry name" value="Porin_O/P"/>
</dbReference>
<sequence length="403" mass="45386">MFKIKSVLFLAFITSLTFYGQTQVKEYSFGDGFRFTAKDSTLGVKVSARFQTLFLGNWSIHNDDFSDVGQFNSNFLIRRARLKFDGFAYSPKLTYKVELGLSNRDLNHGGPEYYGEGGNLVLDAYLKWNFFKAFSIKAGQFKLPGNRERIVSSANMQFVDRSALNSKFTLDRDIGASLHYDKVLGKQFGLHLTAALSQGEGRNVTMGNLGGYKSSFKLEIMPFGAFAKKGAYIGADIYREQKPKLALAFMFDINGKAVRSRGNRGEFLSTDAIYKDLYTGFIDFMFKYKGFSAMGEYAIRRTADNNRSLVDAEGNSVGAYDFGSAINLQAGYLFKSNYEIAARFTEVSSIPGFSGSPNQIYYTLAASKYIKNHSLKIQTDVSYIENRFFDDALQWRVQIEFGF</sequence>
<name>A0A2U2XB58_9FLAO</name>
<evidence type="ECO:0000313" key="3">
    <source>
        <dbReference type="Proteomes" id="UP000245370"/>
    </source>
</evidence>
<evidence type="ECO:0008006" key="4">
    <source>
        <dbReference type="Google" id="ProtNLM"/>
    </source>
</evidence>
<dbReference type="Pfam" id="PF07396">
    <property type="entry name" value="Porin_O_P"/>
    <property type="match status" value="1"/>
</dbReference>
<dbReference type="OrthoDB" id="5442696at2"/>
<dbReference type="RefSeq" id="WP_109359960.1">
    <property type="nucleotide sequence ID" value="NZ_QFRJ01000009.1"/>
</dbReference>
<comment type="caution">
    <text evidence="2">The sequence shown here is derived from an EMBL/GenBank/DDBJ whole genome shotgun (WGS) entry which is preliminary data.</text>
</comment>
<gene>
    <name evidence="2" type="ORF">DIT68_11530</name>
</gene>
<evidence type="ECO:0000313" key="2">
    <source>
        <dbReference type="EMBL" id="PWH84997.1"/>
    </source>
</evidence>
<accession>A0A2U2XB58</accession>
<dbReference type="Proteomes" id="UP000245370">
    <property type="component" value="Unassembled WGS sequence"/>
</dbReference>
<dbReference type="InterPro" id="IPR023614">
    <property type="entry name" value="Porin_dom_sf"/>
</dbReference>
<proteinExistence type="predicted"/>
<organism evidence="2 3">
    <name type="scientific">Brumimicrobium oceani</name>
    <dbReference type="NCBI Taxonomy" id="2100725"/>
    <lineage>
        <taxon>Bacteria</taxon>
        <taxon>Pseudomonadati</taxon>
        <taxon>Bacteroidota</taxon>
        <taxon>Flavobacteriia</taxon>
        <taxon>Flavobacteriales</taxon>
        <taxon>Crocinitomicaceae</taxon>
        <taxon>Brumimicrobium</taxon>
    </lineage>
</organism>
<feature type="chain" id="PRO_5015669344" description="Porin" evidence="1">
    <location>
        <begin position="21"/>
        <end position="403"/>
    </location>
</feature>
<keyword evidence="3" id="KW-1185">Reference proteome</keyword>
<dbReference type="AlphaFoldDB" id="A0A2U2XB58"/>
<reference evidence="2 3" key="1">
    <citation type="submission" date="2018-05" db="EMBL/GenBank/DDBJ databases">
        <title>Brumimicrobium oceani sp. nov., isolated from coastal sediment.</title>
        <authorList>
            <person name="Kou Y."/>
        </authorList>
    </citation>
    <scope>NUCLEOTIDE SEQUENCE [LARGE SCALE GENOMIC DNA]</scope>
    <source>
        <strain evidence="2 3">C305</strain>
    </source>
</reference>
<feature type="signal peptide" evidence="1">
    <location>
        <begin position="1"/>
        <end position="20"/>
    </location>
</feature>
<dbReference type="Gene3D" id="2.40.160.10">
    <property type="entry name" value="Porin"/>
    <property type="match status" value="1"/>
</dbReference>
<protein>
    <recommendedName>
        <fullName evidence="4">Porin</fullName>
    </recommendedName>
</protein>
<reference evidence="2 3" key="2">
    <citation type="submission" date="2018-05" db="EMBL/GenBank/DDBJ databases">
        <authorList>
            <person name="Lanie J.A."/>
            <person name="Ng W.-L."/>
            <person name="Kazmierczak K.M."/>
            <person name="Andrzejewski T.M."/>
            <person name="Davidsen T.M."/>
            <person name="Wayne K.J."/>
            <person name="Tettelin H."/>
            <person name="Glass J.I."/>
            <person name="Rusch D."/>
            <person name="Podicherti R."/>
            <person name="Tsui H.-C.T."/>
            <person name="Winkler M.E."/>
        </authorList>
    </citation>
    <scope>NUCLEOTIDE SEQUENCE [LARGE SCALE GENOMIC DNA]</scope>
    <source>
        <strain evidence="2 3">C305</strain>
    </source>
</reference>
<dbReference type="EMBL" id="QFRJ01000009">
    <property type="protein sequence ID" value="PWH84997.1"/>
    <property type="molecule type" value="Genomic_DNA"/>
</dbReference>
<evidence type="ECO:0000256" key="1">
    <source>
        <dbReference type="SAM" id="SignalP"/>
    </source>
</evidence>